<dbReference type="InterPro" id="IPR006311">
    <property type="entry name" value="TAT_signal"/>
</dbReference>
<keyword evidence="4" id="KW-1185">Reference proteome</keyword>
<dbReference type="RefSeq" id="WP_190205926.1">
    <property type="nucleotide sequence ID" value="NZ_BNBI01000009.1"/>
</dbReference>
<dbReference type="PROSITE" id="PS51318">
    <property type="entry name" value="TAT"/>
    <property type="match status" value="1"/>
</dbReference>
<gene>
    <name evidence="3" type="ORF">GCM10018772_42320</name>
</gene>
<feature type="chain" id="PRO_5039432633" description="ATP-binding protein" evidence="2">
    <location>
        <begin position="31"/>
        <end position="146"/>
    </location>
</feature>
<organism evidence="3 4">
    <name type="scientific">Streptomyces fumanus</name>
    <dbReference type="NCBI Taxonomy" id="67302"/>
    <lineage>
        <taxon>Bacteria</taxon>
        <taxon>Bacillati</taxon>
        <taxon>Actinomycetota</taxon>
        <taxon>Actinomycetes</taxon>
        <taxon>Kitasatosporales</taxon>
        <taxon>Streptomycetaceae</taxon>
        <taxon>Streptomyces</taxon>
    </lineage>
</organism>
<sequence length="146" mass="13835">MARHASPRTPTVRRALAVLATAGAALGAGAATASATVPLPPPAPSSASPSSSSGEAPLLGETDAEAGLRAVAGSVGHAAGPVAGLRPNPLAGTGVDPLDNGVGTQVADLPPLTSTALTGPVAQAESVGTIPVAGRATELVDKATRG</sequence>
<name>A0A919AJE7_9ACTN</name>
<evidence type="ECO:0000313" key="4">
    <source>
        <dbReference type="Proteomes" id="UP000630718"/>
    </source>
</evidence>
<reference evidence="3" key="2">
    <citation type="submission" date="2020-09" db="EMBL/GenBank/DDBJ databases">
        <authorList>
            <person name="Sun Q."/>
            <person name="Ohkuma M."/>
        </authorList>
    </citation>
    <scope>NUCLEOTIDE SEQUENCE</scope>
    <source>
        <strain evidence="3">JCM 4477</strain>
    </source>
</reference>
<dbReference type="Proteomes" id="UP000630718">
    <property type="component" value="Unassembled WGS sequence"/>
</dbReference>
<dbReference type="AlphaFoldDB" id="A0A919AJE7"/>
<feature type="compositionally biased region" description="Low complexity" evidence="1">
    <location>
        <begin position="45"/>
        <end position="61"/>
    </location>
</feature>
<feature type="region of interest" description="Disordered" evidence="1">
    <location>
        <begin position="30"/>
        <end position="65"/>
    </location>
</feature>
<feature type="signal peptide" evidence="2">
    <location>
        <begin position="1"/>
        <end position="30"/>
    </location>
</feature>
<proteinExistence type="predicted"/>
<accession>A0A919AJE7</accession>
<evidence type="ECO:0000313" key="3">
    <source>
        <dbReference type="EMBL" id="GHF12704.1"/>
    </source>
</evidence>
<evidence type="ECO:0000256" key="1">
    <source>
        <dbReference type="SAM" id="MobiDB-lite"/>
    </source>
</evidence>
<feature type="region of interest" description="Disordered" evidence="1">
    <location>
        <begin position="78"/>
        <end position="115"/>
    </location>
</feature>
<keyword evidence="2" id="KW-0732">Signal</keyword>
<evidence type="ECO:0008006" key="5">
    <source>
        <dbReference type="Google" id="ProtNLM"/>
    </source>
</evidence>
<dbReference type="EMBL" id="BNBI01000009">
    <property type="protein sequence ID" value="GHF12704.1"/>
    <property type="molecule type" value="Genomic_DNA"/>
</dbReference>
<comment type="caution">
    <text evidence="3">The sequence shown here is derived from an EMBL/GenBank/DDBJ whole genome shotgun (WGS) entry which is preliminary data.</text>
</comment>
<reference evidence="3" key="1">
    <citation type="journal article" date="2014" name="Int. J. Syst. Evol. Microbiol.">
        <title>Complete genome sequence of Corynebacterium casei LMG S-19264T (=DSM 44701T), isolated from a smear-ripened cheese.</title>
        <authorList>
            <consortium name="US DOE Joint Genome Institute (JGI-PGF)"/>
            <person name="Walter F."/>
            <person name="Albersmeier A."/>
            <person name="Kalinowski J."/>
            <person name="Ruckert C."/>
        </authorList>
    </citation>
    <scope>NUCLEOTIDE SEQUENCE</scope>
    <source>
        <strain evidence="3">JCM 4477</strain>
    </source>
</reference>
<evidence type="ECO:0000256" key="2">
    <source>
        <dbReference type="SAM" id="SignalP"/>
    </source>
</evidence>
<protein>
    <recommendedName>
        <fullName evidence="5">ATP-binding protein</fullName>
    </recommendedName>
</protein>